<evidence type="ECO:0000256" key="3">
    <source>
        <dbReference type="ARBA" id="ARBA00023203"/>
    </source>
</evidence>
<comment type="caution">
    <text evidence="4">Lacks conserved residue(s) required for the propagation of feature annotation.</text>
</comment>
<dbReference type="GO" id="GO:0005524">
    <property type="term" value="F:ATP binding"/>
    <property type="evidence" value="ECO:0007669"/>
    <property type="project" value="UniProtKB-KW"/>
</dbReference>
<accession>A0AA38CE36</accession>
<dbReference type="InterPro" id="IPR001609">
    <property type="entry name" value="Myosin_head_motor_dom-like"/>
</dbReference>
<dbReference type="GO" id="GO:0005737">
    <property type="term" value="C:cytoplasm"/>
    <property type="evidence" value="ECO:0007669"/>
    <property type="project" value="TreeGrafter"/>
</dbReference>
<evidence type="ECO:0000259" key="5">
    <source>
        <dbReference type="PROSITE" id="PS51456"/>
    </source>
</evidence>
<comment type="caution">
    <text evidence="6">The sequence shown here is derived from an EMBL/GenBank/DDBJ whole genome shotgun (WGS) entry which is preliminary data.</text>
</comment>
<dbReference type="GO" id="GO:0016020">
    <property type="term" value="C:membrane"/>
    <property type="evidence" value="ECO:0007669"/>
    <property type="project" value="TreeGrafter"/>
</dbReference>
<dbReference type="GO" id="GO:0051015">
    <property type="term" value="F:actin filament binding"/>
    <property type="evidence" value="ECO:0007669"/>
    <property type="project" value="TreeGrafter"/>
</dbReference>
<evidence type="ECO:0000313" key="7">
    <source>
        <dbReference type="Proteomes" id="UP000824469"/>
    </source>
</evidence>
<evidence type="ECO:0000256" key="1">
    <source>
        <dbReference type="ARBA" id="ARBA00022741"/>
    </source>
</evidence>
<reference evidence="6 7" key="1">
    <citation type="journal article" date="2021" name="Nat. Plants">
        <title>The Taxus genome provides insights into paclitaxel biosynthesis.</title>
        <authorList>
            <person name="Xiong X."/>
            <person name="Gou J."/>
            <person name="Liao Q."/>
            <person name="Li Y."/>
            <person name="Zhou Q."/>
            <person name="Bi G."/>
            <person name="Li C."/>
            <person name="Du R."/>
            <person name="Wang X."/>
            <person name="Sun T."/>
            <person name="Guo L."/>
            <person name="Liang H."/>
            <person name="Lu P."/>
            <person name="Wu Y."/>
            <person name="Zhang Z."/>
            <person name="Ro D.K."/>
            <person name="Shang Y."/>
            <person name="Huang S."/>
            <person name="Yan J."/>
        </authorList>
    </citation>
    <scope>NUCLEOTIDE SEQUENCE [LARGE SCALE GENOMIC DNA]</scope>
    <source>
        <strain evidence="6">Ta-2019</strain>
    </source>
</reference>
<keyword evidence="4" id="KW-0505">Motor protein</keyword>
<feature type="non-terminal residue" evidence="6">
    <location>
        <position position="171"/>
    </location>
</feature>
<dbReference type="EMBL" id="JAHRHJ020000011">
    <property type="protein sequence ID" value="KAH9295924.1"/>
    <property type="molecule type" value="Genomic_DNA"/>
</dbReference>
<dbReference type="Proteomes" id="UP000824469">
    <property type="component" value="Unassembled WGS sequence"/>
</dbReference>
<protein>
    <recommendedName>
        <fullName evidence="5">Myosin motor domain-containing protein</fullName>
    </recommendedName>
</protein>
<dbReference type="GO" id="GO:0007015">
    <property type="term" value="P:actin filament organization"/>
    <property type="evidence" value="ECO:0007669"/>
    <property type="project" value="TreeGrafter"/>
</dbReference>
<keyword evidence="2" id="KW-0067">ATP-binding</keyword>
<dbReference type="AlphaFoldDB" id="A0AA38CE36"/>
<dbReference type="InterPro" id="IPR027417">
    <property type="entry name" value="P-loop_NTPase"/>
</dbReference>
<name>A0AA38CE36_TAXCH</name>
<gene>
    <name evidence="6" type="ORF">KI387_039512</name>
</gene>
<evidence type="ECO:0000313" key="6">
    <source>
        <dbReference type="EMBL" id="KAH9295924.1"/>
    </source>
</evidence>
<sequence>SQEKLSLFLSSLRCTTRGILDTEKYKLGHPSSFHYLNQSNCYQLDGVSDDEEYLATRREMDVVGISPEEQDAIFRVVSAILHLGNVDSTKGKDADSSKPKDEKAMFHLKMAAKLLMCDVKGLEDSLCKRVIVTRDESITKFLDLVAAVTSQDALAKKLSRINFTICHYVGD</sequence>
<evidence type="ECO:0000256" key="2">
    <source>
        <dbReference type="ARBA" id="ARBA00022840"/>
    </source>
</evidence>
<feature type="non-terminal residue" evidence="6">
    <location>
        <position position="1"/>
    </location>
</feature>
<dbReference type="GO" id="GO:0016459">
    <property type="term" value="C:myosin complex"/>
    <property type="evidence" value="ECO:0007669"/>
    <property type="project" value="UniProtKB-KW"/>
</dbReference>
<feature type="domain" description="Myosin motor" evidence="5">
    <location>
        <begin position="1"/>
        <end position="171"/>
    </location>
</feature>
<dbReference type="Gene3D" id="1.10.10.820">
    <property type="match status" value="1"/>
</dbReference>
<keyword evidence="7" id="KW-1185">Reference proteome</keyword>
<evidence type="ECO:0000256" key="4">
    <source>
        <dbReference type="PROSITE-ProRule" id="PRU00782"/>
    </source>
</evidence>
<dbReference type="OMA" id="INFTICH"/>
<dbReference type="PROSITE" id="PS51456">
    <property type="entry name" value="MYOSIN_MOTOR"/>
    <property type="match status" value="1"/>
</dbReference>
<keyword evidence="4" id="KW-0518">Myosin</keyword>
<organism evidence="6 7">
    <name type="scientific">Taxus chinensis</name>
    <name type="common">Chinese yew</name>
    <name type="synonym">Taxus wallichiana var. chinensis</name>
    <dbReference type="NCBI Taxonomy" id="29808"/>
    <lineage>
        <taxon>Eukaryota</taxon>
        <taxon>Viridiplantae</taxon>
        <taxon>Streptophyta</taxon>
        <taxon>Embryophyta</taxon>
        <taxon>Tracheophyta</taxon>
        <taxon>Spermatophyta</taxon>
        <taxon>Pinopsida</taxon>
        <taxon>Pinidae</taxon>
        <taxon>Conifers II</taxon>
        <taxon>Cupressales</taxon>
        <taxon>Taxaceae</taxon>
        <taxon>Taxus</taxon>
    </lineage>
</organism>
<proteinExistence type="inferred from homology"/>
<dbReference type="PANTHER" id="PTHR13140">
    <property type="entry name" value="MYOSIN"/>
    <property type="match status" value="1"/>
</dbReference>
<dbReference type="Pfam" id="PF00063">
    <property type="entry name" value="Myosin_head"/>
    <property type="match status" value="1"/>
</dbReference>
<dbReference type="GO" id="GO:0000146">
    <property type="term" value="F:microfilament motor activity"/>
    <property type="evidence" value="ECO:0007669"/>
    <property type="project" value="TreeGrafter"/>
</dbReference>
<dbReference type="SUPFAM" id="SSF52540">
    <property type="entry name" value="P-loop containing nucleoside triphosphate hydrolases"/>
    <property type="match status" value="1"/>
</dbReference>
<dbReference type="PANTHER" id="PTHR13140:SF836">
    <property type="entry name" value="MYOSIN-6"/>
    <property type="match status" value="1"/>
</dbReference>
<keyword evidence="3 4" id="KW-0009">Actin-binding</keyword>
<keyword evidence="1" id="KW-0547">Nucleotide-binding</keyword>
<dbReference type="Gene3D" id="1.20.120.720">
    <property type="entry name" value="Myosin VI head, motor domain, U50 subdomain"/>
    <property type="match status" value="1"/>
</dbReference>
<comment type="similarity">
    <text evidence="4">Belongs to the TRAFAC class myosin-kinesin ATPase superfamily. Myosin family.</text>
</comment>